<dbReference type="GO" id="GO:0003824">
    <property type="term" value="F:catalytic activity"/>
    <property type="evidence" value="ECO:0007669"/>
    <property type="project" value="UniProtKB-KW"/>
</dbReference>
<evidence type="ECO:0000313" key="3">
    <source>
        <dbReference type="EMBL" id="KAI5335942.1"/>
    </source>
</evidence>
<feature type="domain" description="Reverse transcriptase/retrotransposon-derived protein RNase H-like" evidence="2">
    <location>
        <begin position="91"/>
        <end position="184"/>
    </location>
</feature>
<dbReference type="PANTHER" id="PTHR37984">
    <property type="entry name" value="PROTEIN CBG26694"/>
    <property type="match status" value="1"/>
</dbReference>
<proteinExistence type="predicted"/>
<dbReference type="Proteomes" id="UP001054821">
    <property type="component" value="Chromosome 4"/>
</dbReference>
<keyword evidence="1" id="KW-0511">Multifunctional enzyme</keyword>
<dbReference type="Gene3D" id="3.30.70.270">
    <property type="match status" value="1"/>
</dbReference>
<dbReference type="EMBL" id="JAJFAZ020000004">
    <property type="protein sequence ID" value="KAI5335942.1"/>
    <property type="molecule type" value="Genomic_DNA"/>
</dbReference>
<gene>
    <name evidence="3" type="ORF">L3X38_026076</name>
</gene>
<evidence type="ECO:0000313" key="4">
    <source>
        <dbReference type="Proteomes" id="UP001054821"/>
    </source>
</evidence>
<accession>A0AAD4W5M3</accession>
<dbReference type="FunFam" id="3.30.70.270:FF:000020">
    <property type="entry name" value="Transposon Tf2-6 polyprotein-like Protein"/>
    <property type="match status" value="1"/>
</dbReference>
<comment type="caution">
    <text evidence="3">The sequence shown here is derived from an EMBL/GenBank/DDBJ whole genome shotgun (WGS) entry which is preliminary data.</text>
</comment>
<dbReference type="Pfam" id="PF17919">
    <property type="entry name" value="RT_RNaseH_2"/>
    <property type="match status" value="1"/>
</dbReference>
<dbReference type="FunFam" id="3.10.20.370:FF:000001">
    <property type="entry name" value="Retrovirus-related Pol polyprotein from transposon 17.6-like protein"/>
    <property type="match status" value="1"/>
</dbReference>
<reference evidence="3 4" key="1">
    <citation type="journal article" date="2022" name="G3 (Bethesda)">
        <title>Whole-genome sequence and methylome profiling of the almond [Prunus dulcis (Mill.) D.A. Webb] cultivar 'Nonpareil'.</title>
        <authorList>
            <person name="D'Amico-Willman K.M."/>
            <person name="Ouma W.Z."/>
            <person name="Meulia T."/>
            <person name="Sideli G.M."/>
            <person name="Gradziel T.M."/>
            <person name="Fresnedo-Ramirez J."/>
        </authorList>
    </citation>
    <scope>NUCLEOTIDE SEQUENCE [LARGE SCALE GENOMIC DNA]</scope>
    <source>
        <strain evidence="3">Clone GOH B32 T37-40</strain>
    </source>
</reference>
<evidence type="ECO:0000256" key="1">
    <source>
        <dbReference type="ARBA" id="ARBA00023268"/>
    </source>
</evidence>
<dbReference type="AlphaFoldDB" id="A0AAD4W5M3"/>
<evidence type="ECO:0000259" key="2">
    <source>
        <dbReference type="Pfam" id="PF17919"/>
    </source>
</evidence>
<dbReference type="PANTHER" id="PTHR37984:SF5">
    <property type="entry name" value="PROTEIN NYNRIN-LIKE"/>
    <property type="match status" value="1"/>
</dbReference>
<dbReference type="SUPFAM" id="SSF56672">
    <property type="entry name" value="DNA/RNA polymerases"/>
    <property type="match status" value="1"/>
</dbReference>
<dbReference type="InterPro" id="IPR041577">
    <property type="entry name" value="RT_RNaseH_2"/>
</dbReference>
<dbReference type="InterPro" id="IPR043128">
    <property type="entry name" value="Rev_trsase/Diguanyl_cyclase"/>
</dbReference>
<keyword evidence="4" id="KW-1185">Reference proteome</keyword>
<dbReference type="InterPro" id="IPR043502">
    <property type="entry name" value="DNA/RNA_pol_sf"/>
</dbReference>
<sequence length="223" mass="25650">MKRRKEKFFAATNKCVFMTDRVIFLGYVVSKDGISVDESKVEAILNWPIPRNIHEVCSFPGLVSFYRLFIPSFSILMAPITDSMKAENFLWTEVAMEAFQQVKEKITSAPILILPDFTQPFELHCDASKIGIGAVLSQKGRPVSFFSENLRGSKSNYSTYDIEFYAIVRALKHWSSYLAYNEFVLYFDHDALKNINSQDKLSSKHAKWAAFIQQFTFVIKHKS</sequence>
<name>A0AAD4W5M3_PRUDU</name>
<dbReference type="CDD" id="cd09274">
    <property type="entry name" value="RNase_HI_RT_Ty3"/>
    <property type="match status" value="1"/>
</dbReference>
<protein>
    <recommendedName>
        <fullName evidence="2">Reverse transcriptase/retrotransposon-derived protein RNase H-like domain-containing protein</fullName>
    </recommendedName>
</protein>
<dbReference type="InterPro" id="IPR050951">
    <property type="entry name" value="Retrovirus_Pol_polyprotein"/>
</dbReference>
<organism evidence="3 4">
    <name type="scientific">Prunus dulcis</name>
    <name type="common">Almond</name>
    <name type="synonym">Amygdalus dulcis</name>
    <dbReference type="NCBI Taxonomy" id="3755"/>
    <lineage>
        <taxon>Eukaryota</taxon>
        <taxon>Viridiplantae</taxon>
        <taxon>Streptophyta</taxon>
        <taxon>Embryophyta</taxon>
        <taxon>Tracheophyta</taxon>
        <taxon>Spermatophyta</taxon>
        <taxon>Magnoliopsida</taxon>
        <taxon>eudicotyledons</taxon>
        <taxon>Gunneridae</taxon>
        <taxon>Pentapetalae</taxon>
        <taxon>rosids</taxon>
        <taxon>fabids</taxon>
        <taxon>Rosales</taxon>
        <taxon>Rosaceae</taxon>
        <taxon>Amygdaloideae</taxon>
        <taxon>Amygdaleae</taxon>
        <taxon>Prunus</taxon>
    </lineage>
</organism>